<dbReference type="InterPro" id="IPR036209">
    <property type="entry name" value="YwmB-like_sf"/>
</dbReference>
<dbReference type="RefSeq" id="WP_053604533.1">
    <property type="nucleotide sequence ID" value="NZ_CP012600.1"/>
</dbReference>
<reference evidence="1 2" key="2">
    <citation type="journal article" date="2016" name="Int. J. Syst. Evol. Microbiol.">
        <title>Bacillus gobiensis sp. nov., isolated from a soil sample.</title>
        <authorList>
            <person name="Liu B."/>
            <person name="Liu G.H."/>
            <person name="Cetin S."/>
            <person name="Schumann P."/>
            <person name="Pan Z.Z."/>
            <person name="Chen Q.Q."/>
        </authorList>
    </citation>
    <scope>NUCLEOTIDE SEQUENCE [LARGE SCALE GENOMIC DNA]</scope>
    <source>
        <strain evidence="1 2">FJAT-4402</strain>
    </source>
</reference>
<organism evidence="1 2">
    <name type="scientific">Bacillus gobiensis</name>
    <dbReference type="NCBI Taxonomy" id="1441095"/>
    <lineage>
        <taxon>Bacteria</taxon>
        <taxon>Bacillati</taxon>
        <taxon>Bacillota</taxon>
        <taxon>Bacilli</taxon>
        <taxon>Bacillales</taxon>
        <taxon>Bacillaceae</taxon>
        <taxon>Bacillus</taxon>
    </lineage>
</organism>
<dbReference type="Proteomes" id="UP000067625">
    <property type="component" value="Chromosome"/>
</dbReference>
<dbReference type="EMBL" id="CP012600">
    <property type="protein sequence ID" value="ALC82722.1"/>
    <property type="molecule type" value="Genomic_DNA"/>
</dbReference>
<protein>
    <recommendedName>
        <fullName evidence="3">TATA-box binding protein</fullName>
    </recommendedName>
</protein>
<sequence>MVKNKFKSTFVFALILIGTIIVVHSLQAKEETPLSQLAKALEKHDTDITEWTLYAKKNLQLNRKDFFRKMKHLETQYRQYKWSIKEEDHVVKATGILYNEKNQTTMKLQLVSTLKNDSSSSYLLYEQSGAFVRDNWSHTYEQFERKVYDILQEKVTIFSCLKGELNGMMNIVLQKKAKDLADEFSAEPVEQLNEPNFVSISAYTTRWKNYISTADHKMNLQIAIRSSGMGGKHMIVIGTPIVTSEY</sequence>
<dbReference type="Gene3D" id="3.30.2030.10">
    <property type="entry name" value="YwmB-like"/>
    <property type="match status" value="1"/>
</dbReference>
<evidence type="ECO:0000313" key="1">
    <source>
        <dbReference type="EMBL" id="ALC82722.1"/>
    </source>
</evidence>
<gene>
    <name evidence="1" type="ORF">AM592_14890</name>
</gene>
<evidence type="ECO:0008006" key="3">
    <source>
        <dbReference type="Google" id="ProtNLM"/>
    </source>
</evidence>
<dbReference type="AlphaFoldDB" id="A0A0M3RA80"/>
<dbReference type="SUPFAM" id="SSF143842">
    <property type="entry name" value="YwmB-like"/>
    <property type="match status" value="1"/>
</dbReference>
<dbReference type="STRING" id="1441095.AM592_14890"/>
<proteinExistence type="predicted"/>
<dbReference type="PATRIC" id="fig|1441095.3.peg.3287"/>
<dbReference type="Pfam" id="PF08680">
    <property type="entry name" value="DUF1779"/>
    <property type="match status" value="1"/>
</dbReference>
<reference evidence="2" key="1">
    <citation type="submission" date="2015-08" db="EMBL/GenBank/DDBJ databases">
        <title>Genome sequencing project for genomic taxonomy and phylogenomics of Bacillus-like bacteria.</title>
        <authorList>
            <person name="Liu B."/>
            <person name="Wang J."/>
            <person name="Zhu Y."/>
            <person name="Liu G."/>
            <person name="Chen Q."/>
            <person name="Chen Z."/>
            <person name="Lan J."/>
            <person name="Che J."/>
            <person name="Ge C."/>
            <person name="Shi H."/>
            <person name="Pan Z."/>
            <person name="Liu X."/>
        </authorList>
    </citation>
    <scope>NUCLEOTIDE SEQUENCE [LARGE SCALE GENOMIC DNA]</scope>
    <source>
        <strain evidence="2">FJAT-4402</strain>
    </source>
</reference>
<dbReference type="InterPro" id="IPR014794">
    <property type="entry name" value="DUF1779"/>
</dbReference>
<dbReference type="Gene3D" id="3.30.360.40">
    <property type="entry name" value="YwmB-like"/>
    <property type="match status" value="1"/>
</dbReference>
<name>A0A0M3RA80_9BACI</name>
<dbReference type="OrthoDB" id="2374820at2"/>
<keyword evidence="2" id="KW-1185">Reference proteome</keyword>
<accession>A0A0M3RA80</accession>
<evidence type="ECO:0000313" key="2">
    <source>
        <dbReference type="Proteomes" id="UP000067625"/>
    </source>
</evidence>